<sequence length="347" mass="41263">MIRIDSTKLNNWNEIKKDQCEYLKLAVEKELSNLYIKNNSYIRSRKIRKSKKYHTYYKLNNSEREEIENIFGGVFTVKNQKSKFVVSDDKKIEKLVVGKLEEVISIFEKNIINKNVINRIFNYEKFCNNNGWNRHRLISKLGIKVCPYCNRQYITNYEDLKGNKEKTTADLDHFYSKSLYPYLALSLYNLIPSCQICNSRFKLDKDFRKYPHIYPYEEGFGDNAKFKTRGNTVEYLLGNTLDFDIYLDVFESKYKNKIENSIKTFHLNELYKVHTDYVQEIIKKIIIYNDSKLNEILLDFPELFSSKNEMLRTIFGNYIVNEELGKRPLSKLTKDICEELGLNLKNV</sequence>
<comment type="caution">
    <text evidence="1">The sequence shown here is derived from an EMBL/GenBank/DDBJ whole genome shotgun (WGS) entry which is preliminary data.</text>
</comment>
<accession>A0ABW8TEH3</accession>
<dbReference type="EMBL" id="JBJIAA010000007">
    <property type="protein sequence ID" value="MFL0250616.1"/>
    <property type="molecule type" value="Genomic_DNA"/>
</dbReference>
<name>A0ABW8TEH3_9CLOT</name>
<dbReference type="RefSeq" id="WP_406787282.1">
    <property type="nucleotide sequence ID" value="NZ_JBJIAA010000007.1"/>
</dbReference>
<gene>
    <name evidence="1" type="ORF">ACJDT4_09310</name>
</gene>
<protein>
    <recommendedName>
        <fullName evidence="3">HNH nuclease domain-containing protein</fullName>
    </recommendedName>
</protein>
<dbReference type="Gene3D" id="1.10.30.50">
    <property type="match status" value="1"/>
</dbReference>
<reference evidence="1 2" key="1">
    <citation type="submission" date="2024-11" db="EMBL/GenBank/DDBJ databases">
        <authorList>
            <person name="Heng Y.C."/>
            <person name="Lim A.C.H."/>
            <person name="Lee J.K.Y."/>
            <person name="Kittelmann S."/>
        </authorList>
    </citation>
    <scope>NUCLEOTIDE SEQUENCE [LARGE SCALE GENOMIC DNA]</scope>
    <source>
        <strain evidence="1 2">WILCCON 0114</strain>
    </source>
</reference>
<evidence type="ECO:0000313" key="1">
    <source>
        <dbReference type="EMBL" id="MFL0250616.1"/>
    </source>
</evidence>
<keyword evidence="2" id="KW-1185">Reference proteome</keyword>
<organism evidence="1 2">
    <name type="scientific">Clostridium neuense</name>
    <dbReference type="NCBI Taxonomy" id="1728934"/>
    <lineage>
        <taxon>Bacteria</taxon>
        <taxon>Bacillati</taxon>
        <taxon>Bacillota</taxon>
        <taxon>Clostridia</taxon>
        <taxon>Eubacteriales</taxon>
        <taxon>Clostridiaceae</taxon>
        <taxon>Clostridium</taxon>
    </lineage>
</organism>
<evidence type="ECO:0008006" key="3">
    <source>
        <dbReference type="Google" id="ProtNLM"/>
    </source>
</evidence>
<proteinExistence type="predicted"/>
<dbReference type="Proteomes" id="UP001623592">
    <property type="component" value="Unassembled WGS sequence"/>
</dbReference>
<evidence type="ECO:0000313" key="2">
    <source>
        <dbReference type="Proteomes" id="UP001623592"/>
    </source>
</evidence>